<gene>
    <name evidence="1" type="ORF">S03H2_68916</name>
</gene>
<dbReference type="AlphaFoldDB" id="X1LG17"/>
<name>X1LG17_9ZZZZ</name>
<organism evidence="1">
    <name type="scientific">marine sediment metagenome</name>
    <dbReference type="NCBI Taxonomy" id="412755"/>
    <lineage>
        <taxon>unclassified sequences</taxon>
        <taxon>metagenomes</taxon>
        <taxon>ecological metagenomes</taxon>
    </lineage>
</organism>
<comment type="caution">
    <text evidence="1">The sequence shown here is derived from an EMBL/GenBank/DDBJ whole genome shotgun (WGS) entry which is preliminary data.</text>
</comment>
<proteinExistence type="predicted"/>
<dbReference type="EMBL" id="BARU01045414">
    <property type="protein sequence ID" value="GAH93078.1"/>
    <property type="molecule type" value="Genomic_DNA"/>
</dbReference>
<evidence type="ECO:0000313" key="1">
    <source>
        <dbReference type="EMBL" id="GAH93078.1"/>
    </source>
</evidence>
<accession>X1LG17</accession>
<sequence>MEGGNKIMEAIRPEIEVERVMNLVRGFGWEKVKEEIINDELHIEIKKKSAGAAAAGVGPGPY</sequence>
<reference evidence="1" key="1">
    <citation type="journal article" date="2014" name="Front. Microbiol.">
        <title>High frequency of phylogenetically diverse reductive dehalogenase-homologous genes in deep subseafloor sedimentary metagenomes.</title>
        <authorList>
            <person name="Kawai M."/>
            <person name="Futagami T."/>
            <person name="Toyoda A."/>
            <person name="Takaki Y."/>
            <person name="Nishi S."/>
            <person name="Hori S."/>
            <person name="Arai W."/>
            <person name="Tsubouchi T."/>
            <person name="Morono Y."/>
            <person name="Uchiyama I."/>
            <person name="Ito T."/>
            <person name="Fujiyama A."/>
            <person name="Inagaki F."/>
            <person name="Takami H."/>
        </authorList>
    </citation>
    <scope>NUCLEOTIDE SEQUENCE</scope>
    <source>
        <strain evidence="1">Expedition CK06-06</strain>
    </source>
</reference>
<protein>
    <submittedName>
        <fullName evidence="1">Uncharacterized protein</fullName>
    </submittedName>
</protein>